<organism evidence="2 3">
    <name type="scientific">Tritrichomonas foetus</name>
    <dbReference type="NCBI Taxonomy" id="1144522"/>
    <lineage>
        <taxon>Eukaryota</taxon>
        <taxon>Metamonada</taxon>
        <taxon>Parabasalia</taxon>
        <taxon>Tritrichomonadida</taxon>
        <taxon>Tritrichomonadidae</taxon>
        <taxon>Tritrichomonas</taxon>
    </lineage>
</organism>
<dbReference type="Proteomes" id="UP000179807">
    <property type="component" value="Unassembled WGS sequence"/>
</dbReference>
<reference evidence="2" key="1">
    <citation type="submission" date="2016-10" db="EMBL/GenBank/DDBJ databases">
        <authorList>
            <person name="Benchimol M."/>
            <person name="Almeida L.G."/>
            <person name="Vasconcelos A.T."/>
            <person name="Perreira-Neves A."/>
            <person name="Rosa I.A."/>
            <person name="Tasca T."/>
            <person name="Bogo M.R."/>
            <person name="de Souza W."/>
        </authorList>
    </citation>
    <scope>NUCLEOTIDE SEQUENCE [LARGE SCALE GENOMIC DNA]</scope>
    <source>
        <strain evidence="2">K</strain>
    </source>
</reference>
<dbReference type="InterPro" id="IPR011011">
    <property type="entry name" value="Znf_FYVE_PHD"/>
</dbReference>
<evidence type="ECO:0000313" key="3">
    <source>
        <dbReference type="Proteomes" id="UP000179807"/>
    </source>
</evidence>
<dbReference type="GeneID" id="94830686"/>
<evidence type="ECO:0008006" key="4">
    <source>
        <dbReference type="Google" id="ProtNLM"/>
    </source>
</evidence>
<feature type="compositionally biased region" description="Basic and acidic residues" evidence="1">
    <location>
        <begin position="280"/>
        <end position="290"/>
    </location>
</feature>
<dbReference type="RefSeq" id="XP_068347377.1">
    <property type="nucleotide sequence ID" value="XM_068495982.1"/>
</dbReference>
<accession>A0A1J4J4D6</accession>
<feature type="region of interest" description="Disordered" evidence="1">
    <location>
        <begin position="18"/>
        <end position="37"/>
    </location>
</feature>
<protein>
    <recommendedName>
        <fullName evidence="4">Zinc finger PHD-type domain-containing protein</fullName>
    </recommendedName>
</protein>
<evidence type="ECO:0000256" key="1">
    <source>
        <dbReference type="SAM" id="MobiDB-lite"/>
    </source>
</evidence>
<dbReference type="VEuPathDB" id="TrichDB:TRFO_11330"/>
<dbReference type="EMBL" id="MLAK01001337">
    <property type="protein sequence ID" value="OHS94240.1"/>
    <property type="molecule type" value="Genomic_DNA"/>
</dbReference>
<evidence type="ECO:0000313" key="2">
    <source>
        <dbReference type="EMBL" id="OHS94240.1"/>
    </source>
</evidence>
<keyword evidence="3" id="KW-1185">Reference proteome</keyword>
<dbReference type="Gene3D" id="3.30.40.10">
    <property type="entry name" value="Zinc/RING finger domain, C3HC4 (zinc finger)"/>
    <property type="match status" value="1"/>
</dbReference>
<proteinExistence type="predicted"/>
<dbReference type="SUPFAM" id="SSF57903">
    <property type="entry name" value="FYVE/PHD zinc finger"/>
    <property type="match status" value="1"/>
</dbReference>
<name>A0A1J4J4D6_9EUKA</name>
<sequence>MEKKNTLYPIFYSPSYNHGKLNSNETENSSQDSRKTNVNKNMNINSLARFIKGPPTYLFDPNSVDKPKNELLHEENIEDTKIVCTTDLLTYPELAISRGNLIAQNSTKHSHFPNVPSVKDDDRIHCICHKKSSKLPMAMCSICNCWSHLLCYNISEDKIPDIFVCIYCQHGLVQSIKKQINLVLEPLKESIGKQYEELLSIESQAIKCSKDLMIQINGVPQLSQIQTRLNGFVENSHNIWTEILEVRDQLEKIMTSFVWEKALEDMETYDEETESQSGSNDERDSSNEDS</sequence>
<dbReference type="AlphaFoldDB" id="A0A1J4J4D6"/>
<dbReference type="OrthoDB" id="79252at2759"/>
<feature type="region of interest" description="Disordered" evidence="1">
    <location>
        <begin position="267"/>
        <end position="290"/>
    </location>
</feature>
<dbReference type="InterPro" id="IPR013083">
    <property type="entry name" value="Znf_RING/FYVE/PHD"/>
</dbReference>
<gene>
    <name evidence="2" type="ORF">TRFO_11330</name>
</gene>
<comment type="caution">
    <text evidence="2">The sequence shown here is derived from an EMBL/GenBank/DDBJ whole genome shotgun (WGS) entry which is preliminary data.</text>
</comment>